<keyword evidence="2" id="KW-0472">Membrane</keyword>
<feature type="compositionally biased region" description="Basic and acidic residues" evidence="1">
    <location>
        <begin position="190"/>
        <end position="200"/>
    </location>
</feature>
<dbReference type="SUPFAM" id="SSF47986">
    <property type="entry name" value="DEATH domain"/>
    <property type="match status" value="1"/>
</dbReference>
<protein>
    <submittedName>
        <fullName evidence="4">DgyrCDS1722</fullName>
    </submittedName>
</protein>
<dbReference type="Gene3D" id="1.10.533.10">
    <property type="entry name" value="Death Domain, Fas"/>
    <property type="match status" value="1"/>
</dbReference>
<evidence type="ECO:0000256" key="1">
    <source>
        <dbReference type="SAM" id="MobiDB-lite"/>
    </source>
</evidence>
<evidence type="ECO:0000313" key="4">
    <source>
        <dbReference type="EMBL" id="CAD5112507.1"/>
    </source>
</evidence>
<evidence type="ECO:0000313" key="5">
    <source>
        <dbReference type="Proteomes" id="UP000549394"/>
    </source>
</evidence>
<dbReference type="OrthoDB" id="676979at2759"/>
<dbReference type="GO" id="GO:0007165">
    <property type="term" value="P:signal transduction"/>
    <property type="evidence" value="ECO:0007669"/>
    <property type="project" value="InterPro"/>
</dbReference>
<dbReference type="PROSITE" id="PS50017">
    <property type="entry name" value="DEATH_DOMAIN"/>
    <property type="match status" value="1"/>
</dbReference>
<feature type="domain" description="Death" evidence="3">
    <location>
        <begin position="231"/>
        <end position="308"/>
    </location>
</feature>
<evidence type="ECO:0000256" key="2">
    <source>
        <dbReference type="SAM" id="Phobius"/>
    </source>
</evidence>
<dbReference type="EMBL" id="CAJFCJ010000002">
    <property type="protein sequence ID" value="CAD5112507.1"/>
    <property type="molecule type" value="Genomic_DNA"/>
</dbReference>
<reference evidence="4 5" key="1">
    <citation type="submission" date="2020-08" db="EMBL/GenBank/DDBJ databases">
        <authorList>
            <person name="Hejnol A."/>
        </authorList>
    </citation>
    <scope>NUCLEOTIDE SEQUENCE [LARGE SCALE GENOMIC DNA]</scope>
</reference>
<gene>
    <name evidence="4" type="ORF">DGYR_LOCUS1637</name>
</gene>
<evidence type="ECO:0000259" key="3">
    <source>
        <dbReference type="PROSITE" id="PS50017"/>
    </source>
</evidence>
<dbReference type="InterPro" id="IPR000488">
    <property type="entry name" value="Death_dom"/>
</dbReference>
<feature type="compositionally biased region" description="Polar residues" evidence="1">
    <location>
        <begin position="177"/>
        <end position="189"/>
    </location>
</feature>
<dbReference type="Pfam" id="PF00531">
    <property type="entry name" value="Death"/>
    <property type="match status" value="1"/>
</dbReference>
<sequence>MPVELPEVILISLFLPNVTTLIVIAFFYVLRSRKLCSCKKQPDKNYSSDSKGSYIETKLSDIPQSYSRSNSERTSNRSETKLLTKKKKETVHVIQDSVTKFCDSRSLTQATAEELRIFGFQSEEELDALDHKTVDQLDITPAQKCLLRKTITIKHSEDFNHSSHKQGSHNGYKGRDNSVNSNSTAGQSFERSHSGDEKDSSYPLLHQYKHGKSQRPREYTGYLSDPGLYKLAESIGESWRKLASKLNISPSEEIDVRRSDSLADGVARMLMRWRDDQQGNDDTIRRNLCQALDFSGRKDLAEMIDIRMNKIREGKVFSKV</sequence>
<keyword evidence="2" id="KW-0812">Transmembrane</keyword>
<dbReference type="CDD" id="cd01670">
    <property type="entry name" value="Death"/>
    <property type="match status" value="1"/>
</dbReference>
<feature type="compositionally biased region" description="Basic and acidic residues" evidence="1">
    <location>
        <begin position="70"/>
        <end position="82"/>
    </location>
</feature>
<keyword evidence="2" id="KW-1133">Transmembrane helix</keyword>
<accession>A0A7I8VA11</accession>
<dbReference type="AlphaFoldDB" id="A0A7I8VA11"/>
<dbReference type="InterPro" id="IPR011029">
    <property type="entry name" value="DEATH-like_dom_sf"/>
</dbReference>
<name>A0A7I8VA11_9ANNE</name>
<feature type="region of interest" description="Disordered" evidence="1">
    <location>
        <begin position="157"/>
        <end position="219"/>
    </location>
</feature>
<proteinExistence type="predicted"/>
<organism evidence="4 5">
    <name type="scientific">Dimorphilus gyrociliatus</name>
    <dbReference type="NCBI Taxonomy" id="2664684"/>
    <lineage>
        <taxon>Eukaryota</taxon>
        <taxon>Metazoa</taxon>
        <taxon>Spiralia</taxon>
        <taxon>Lophotrochozoa</taxon>
        <taxon>Annelida</taxon>
        <taxon>Polychaeta</taxon>
        <taxon>Polychaeta incertae sedis</taxon>
        <taxon>Dinophilidae</taxon>
        <taxon>Dimorphilus</taxon>
    </lineage>
</organism>
<feature type="region of interest" description="Disordered" evidence="1">
    <location>
        <begin position="63"/>
        <end position="82"/>
    </location>
</feature>
<dbReference type="Proteomes" id="UP000549394">
    <property type="component" value="Unassembled WGS sequence"/>
</dbReference>
<feature type="transmembrane region" description="Helical" evidence="2">
    <location>
        <begin position="6"/>
        <end position="30"/>
    </location>
</feature>
<comment type="caution">
    <text evidence="4">The sequence shown here is derived from an EMBL/GenBank/DDBJ whole genome shotgun (WGS) entry which is preliminary data.</text>
</comment>
<keyword evidence="5" id="KW-1185">Reference proteome</keyword>